<dbReference type="GO" id="GO:0008784">
    <property type="term" value="F:alanine racemase activity"/>
    <property type="evidence" value="ECO:0007669"/>
    <property type="project" value="InterPro"/>
</dbReference>
<dbReference type="Pfam" id="PF01168">
    <property type="entry name" value="Ala_racemase_N"/>
    <property type="match status" value="1"/>
</dbReference>
<dbReference type="FunFam" id="3.20.20.10:FF:000002">
    <property type="entry name" value="Alanine racemase"/>
    <property type="match status" value="1"/>
</dbReference>
<dbReference type="InterPro" id="IPR011079">
    <property type="entry name" value="Ala_racemase_C"/>
</dbReference>
<dbReference type="InterPro" id="IPR029066">
    <property type="entry name" value="PLP-binding_barrel"/>
</dbReference>
<dbReference type="InterPro" id="IPR001608">
    <property type="entry name" value="Ala_racemase_N"/>
</dbReference>
<sequence>MAEPIFSATIDYEQIARNARSIIAATNVPLMAVVKADGYGHGLVESARAALAGGATYVGVAFIEEAITLRDAGITAPILAWLTPPTADFTRALDFTIDLSISSFDQLTALLSASEITGVVPRVHLKVDTGMTRSGALDEFPELVSTIGELIDEDKLKLVGTWSHLACADEPDHPLNREQRERFLAALDYMASEGIDPGIRHLANSGAVMHFPDFRFDMVRSGLLLYGYFPGGAASNHFSVAPAMELSADVALVKRVPAGASVGYGARVRLTEDRYIALLPMGYADGIPRNLKTPIEVFIAGQRYPLIGRVSMDQVTVDLGSDTTVKAGDRAIFFGGNGASSADDWAKAAGTISYEILSRIGGRVPRLAGRINPY</sequence>
<dbReference type="Gene3D" id="2.40.37.10">
    <property type="entry name" value="Lyase, Ornithine Decarboxylase, Chain A, domain 1"/>
    <property type="match status" value="1"/>
</dbReference>
<evidence type="ECO:0000256" key="2">
    <source>
        <dbReference type="ARBA" id="ARBA00022898"/>
    </source>
</evidence>
<protein>
    <submittedName>
        <fullName evidence="5">Unannotated protein</fullName>
    </submittedName>
</protein>
<keyword evidence="3" id="KW-0413">Isomerase</keyword>
<proteinExistence type="inferred from homology"/>
<dbReference type="Pfam" id="PF00842">
    <property type="entry name" value="Ala_racemase_C"/>
    <property type="match status" value="1"/>
</dbReference>
<dbReference type="HAMAP" id="MF_01201">
    <property type="entry name" value="Ala_racemase"/>
    <property type="match status" value="1"/>
</dbReference>
<evidence type="ECO:0000256" key="1">
    <source>
        <dbReference type="ARBA" id="ARBA00001933"/>
    </source>
</evidence>
<keyword evidence="2" id="KW-0663">Pyridoxal phosphate</keyword>
<dbReference type="GO" id="GO:0030170">
    <property type="term" value="F:pyridoxal phosphate binding"/>
    <property type="evidence" value="ECO:0007669"/>
    <property type="project" value="TreeGrafter"/>
</dbReference>
<dbReference type="InterPro" id="IPR020622">
    <property type="entry name" value="Ala_racemase_pyridoxalP-BS"/>
</dbReference>
<dbReference type="CDD" id="cd00430">
    <property type="entry name" value="PLPDE_III_AR"/>
    <property type="match status" value="1"/>
</dbReference>
<dbReference type="Gene3D" id="3.20.20.10">
    <property type="entry name" value="Alanine racemase"/>
    <property type="match status" value="1"/>
</dbReference>
<organism evidence="5">
    <name type="scientific">freshwater metagenome</name>
    <dbReference type="NCBI Taxonomy" id="449393"/>
    <lineage>
        <taxon>unclassified sequences</taxon>
        <taxon>metagenomes</taxon>
        <taxon>ecological metagenomes</taxon>
    </lineage>
</organism>
<comment type="cofactor">
    <cofactor evidence="1">
        <name>pyridoxal 5'-phosphate</name>
        <dbReference type="ChEBI" id="CHEBI:597326"/>
    </cofactor>
</comment>
<dbReference type="GO" id="GO:0030632">
    <property type="term" value="P:D-alanine biosynthetic process"/>
    <property type="evidence" value="ECO:0007669"/>
    <property type="project" value="TreeGrafter"/>
</dbReference>
<gene>
    <name evidence="5" type="ORF">UFOPK1506_00127</name>
</gene>
<dbReference type="SUPFAM" id="SSF50621">
    <property type="entry name" value="Alanine racemase C-terminal domain-like"/>
    <property type="match status" value="1"/>
</dbReference>
<dbReference type="GO" id="GO:0009252">
    <property type="term" value="P:peptidoglycan biosynthetic process"/>
    <property type="evidence" value="ECO:0007669"/>
    <property type="project" value="TreeGrafter"/>
</dbReference>
<accession>A0A6J6C7N2</accession>
<dbReference type="InterPro" id="IPR009006">
    <property type="entry name" value="Ala_racemase/Decarboxylase_C"/>
</dbReference>
<dbReference type="AlphaFoldDB" id="A0A6J6C7N2"/>
<name>A0A6J6C7N2_9ZZZZ</name>
<dbReference type="EMBL" id="CAEZSV010000012">
    <property type="protein sequence ID" value="CAB4546248.1"/>
    <property type="molecule type" value="Genomic_DNA"/>
</dbReference>
<dbReference type="PROSITE" id="PS00395">
    <property type="entry name" value="ALANINE_RACEMASE"/>
    <property type="match status" value="1"/>
</dbReference>
<dbReference type="PANTHER" id="PTHR30511:SF0">
    <property type="entry name" value="ALANINE RACEMASE, CATABOLIC-RELATED"/>
    <property type="match status" value="1"/>
</dbReference>
<reference evidence="5" key="1">
    <citation type="submission" date="2020-05" db="EMBL/GenBank/DDBJ databases">
        <authorList>
            <person name="Chiriac C."/>
            <person name="Salcher M."/>
            <person name="Ghai R."/>
            <person name="Kavagutti S V."/>
        </authorList>
    </citation>
    <scope>NUCLEOTIDE SEQUENCE</scope>
</reference>
<dbReference type="SUPFAM" id="SSF51419">
    <property type="entry name" value="PLP-binding barrel"/>
    <property type="match status" value="1"/>
</dbReference>
<dbReference type="SMART" id="SM01005">
    <property type="entry name" value="Ala_racemase_C"/>
    <property type="match status" value="1"/>
</dbReference>
<dbReference type="InterPro" id="IPR000821">
    <property type="entry name" value="Ala_racemase"/>
</dbReference>
<evidence type="ECO:0000259" key="4">
    <source>
        <dbReference type="SMART" id="SM01005"/>
    </source>
</evidence>
<evidence type="ECO:0000313" key="5">
    <source>
        <dbReference type="EMBL" id="CAB4546248.1"/>
    </source>
</evidence>
<evidence type="ECO:0000256" key="3">
    <source>
        <dbReference type="ARBA" id="ARBA00023235"/>
    </source>
</evidence>
<dbReference type="NCBIfam" id="TIGR00492">
    <property type="entry name" value="alr"/>
    <property type="match status" value="1"/>
</dbReference>
<dbReference type="PRINTS" id="PR00992">
    <property type="entry name" value="ALARACEMASE"/>
</dbReference>
<dbReference type="PANTHER" id="PTHR30511">
    <property type="entry name" value="ALANINE RACEMASE"/>
    <property type="match status" value="1"/>
</dbReference>
<dbReference type="GO" id="GO:0005829">
    <property type="term" value="C:cytosol"/>
    <property type="evidence" value="ECO:0007669"/>
    <property type="project" value="TreeGrafter"/>
</dbReference>
<feature type="domain" description="Alanine racemase C-terminal" evidence="4">
    <location>
        <begin position="243"/>
        <end position="369"/>
    </location>
</feature>